<dbReference type="InterPro" id="IPR028923">
    <property type="entry name" value="SAICAR_synt/ADE2_N"/>
</dbReference>
<feature type="domain" description="SAICAR synthetase/ADE2 N-terminal" evidence="9">
    <location>
        <begin position="15"/>
        <end position="268"/>
    </location>
</feature>
<evidence type="ECO:0000256" key="6">
    <source>
        <dbReference type="ARBA" id="ARBA00022840"/>
    </source>
</evidence>
<dbReference type="Pfam" id="PF01259">
    <property type="entry name" value="SAICAR_synt"/>
    <property type="match status" value="1"/>
</dbReference>
<dbReference type="HOGENOM" id="CLU_045637_0_2_7"/>
<dbReference type="CDD" id="cd01414">
    <property type="entry name" value="SAICAR_synt_Sc"/>
    <property type="match status" value="1"/>
</dbReference>
<evidence type="ECO:0000259" key="9">
    <source>
        <dbReference type="Pfam" id="PF01259"/>
    </source>
</evidence>
<dbReference type="InterPro" id="IPR018236">
    <property type="entry name" value="SAICAR_synthetase_CS"/>
</dbReference>
<dbReference type="SUPFAM" id="SSF56104">
    <property type="entry name" value="SAICAR synthase-like"/>
    <property type="match status" value="1"/>
</dbReference>
<dbReference type="PROSITE" id="PS01058">
    <property type="entry name" value="SAICAR_SYNTHETASE_2"/>
    <property type="match status" value="1"/>
</dbReference>
<keyword evidence="3 8" id="KW-0436">Ligase</keyword>
<accession>C8X276</accession>
<dbReference type="FunFam" id="3.30.470.20:FF:000015">
    <property type="entry name" value="Phosphoribosylaminoimidazole-succinocarboxamide synthase"/>
    <property type="match status" value="1"/>
</dbReference>
<dbReference type="eggNOG" id="COG0152">
    <property type="taxonomic scope" value="Bacteria"/>
</dbReference>
<dbReference type="UniPathway" id="UPA00074">
    <property type="reaction ID" value="UER00131"/>
</dbReference>
<dbReference type="InterPro" id="IPR001636">
    <property type="entry name" value="SAICAR_synth"/>
</dbReference>
<dbReference type="AlphaFoldDB" id="C8X276"/>
<keyword evidence="4 8" id="KW-0547">Nucleotide-binding</keyword>
<dbReference type="EMBL" id="CP001734">
    <property type="protein sequence ID" value="ACV68399.1"/>
    <property type="molecule type" value="Genomic_DNA"/>
</dbReference>
<evidence type="ECO:0000256" key="1">
    <source>
        <dbReference type="ARBA" id="ARBA00004672"/>
    </source>
</evidence>
<dbReference type="EC" id="6.3.2.6" evidence="8"/>
<evidence type="ECO:0000256" key="7">
    <source>
        <dbReference type="ARBA" id="ARBA00048475"/>
    </source>
</evidence>
<dbReference type="GO" id="GO:0004639">
    <property type="term" value="F:phosphoribosylaminoimidazolesuccinocarboxamide synthase activity"/>
    <property type="evidence" value="ECO:0007669"/>
    <property type="project" value="UniProtKB-UniRule"/>
</dbReference>
<keyword evidence="6 8" id="KW-0067">ATP-binding</keyword>
<gene>
    <name evidence="8" type="primary">purC</name>
    <name evidence="10" type="ordered locus">Dret_1111</name>
</gene>
<dbReference type="PANTHER" id="PTHR43700">
    <property type="entry name" value="PHOSPHORIBOSYLAMINOIMIDAZOLE-SUCCINOCARBOXAMIDE SYNTHASE"/>
    <property type="match status" value="1"/>
</dbReference>
<dbReference type="Proteomes" id="UP000001052">
    <property type="component" value="Chromosome"/>
</dbReference>
<comment type="similarity">
    <text evidence="2 8">Belongs to the SAICAR synthetase family.</text>
</comment>
<proteinExistence type="inferred from homology"/>
<dbReference type="OrthoDB" id="9801549at2"/>
<dbReference type="PANTHER" id="PTHR43700:SF1">
    <property type="entry name" value="PHOSPHORIBOSYLAMINOIMIDAZOLE-SUCCINOCARBOXAMIDE SYNTHASE"/>
    <property type="match status" value="1"/>
</dbReference>
<dbReference type="Gene3D" id="3.30.470.20">
    <property type="entry name" value="ATP-grasp fold, B domain"/>
    <property type="match status" value="1"/>
</dbReference>
<dbReference type="KEGG" id="drt:Dret_1111"/>
<name>C8X276_DESRD</name>
<dbReference type="GO" id="GO:0005524">
    <property type="term" value="F:ATP binding"/>
    <property type="evidence" value="ECO:0007669"/>
    <property type="project" value="UniProtKB-KW"/>
</dbReference>
<evidence type="ECO:0000256" key="2">
    <source>
        <dbReference type="ARBA" id="ARBA00010190"/>
    </source>
</evidence>
<dbReference type="Gene3D" id="3.30.200.20">
    <property type="entry name" value="Phosphorylase Kinase, domain 1"/>
    <property type="match status" value="1"/>
</dbReference>
<keyword evidence="11" id="KW-1185">Reference proteome</keyword>
<dbReference type="PROSITE" id="PS01057">
    <property type="entry name" value="SAICAR_SYNTHETASE_1"/>
    <property type="match status" value="1"/>
</dbReference>
<sequence length="303" mass="33745">MQTVQQTELSGIELVSRGKVRDMYAVDEDKLLIVTTDRMSAFDVILPDPIPGKGIVLNQLTLFWMDRFADLVSNHTLNADASSYPAFLAPHAEQLRGRSVLARRAQPLPIECIVRGYLSGSGWKDYQRTGTVCGHSLPEGLRESQQLPEPLFTPSTKAEIGDHDENITLSQASDLVGADRMAQVQSLSLQMYSRARDYARQCGIIIADTKFEFGLIDDELVLIDEVLTPDSSRFWPEEQYTLGQGQPSFDKQYLRDWLTGSGWNKQAPGPALPPDVIAQTRDKYHQAYTLLTGETLALPDLSS</sequence>
<evidence type="ECO:0000256" key="8">
    <source>
        <dbReference type="HAMAP-Rule" id="MF_00137"/>
    </source>
</evidence>
<comment type="pathway">
    <text evidence="1 8">Purine metabolism; IMP biosynthesis via de novo pathway; 5-amino-1-(5-phospho-D-ribosyl)imidazole-4-carboxamide from 5-amino-1-(5-phospho-D-ribosyl)imidazole-4-carboxylate: step 1/2.</text>
</comment>
<organism evidence="10 11">
    <name type="scientific">Desulfohalobium retbaense (strain ATCC 49708 / DSM 5692 / JCM 16813 / HR100)</name>
    <dbReference type="NCBI Taxonomy" id="485915"/>
    <lineage>
        <taxon>Bacteria</taxon>
        <taxon>Pseudomonadati</taxon>
        <taxon>Thermodesulfobacteriota</taxon>
        <taxon>Desulfovibrionia</taxon>
        <taxon>Desulfovibrionales</taxon>
        <taxon>Desulfohalobiaceae</taxon>
        <taxon>Desulfohalobium</taxon>
    </lineage>
</organism>
<dbReference type="HAMAP" id="MF_00137">
    <property type="entry name" value="SAICAR_synth"/>
    <property type="match status" value="1"/>
</dbReference>
<evidence type="ECO:0000313" key="10">
    <source>
        <dbReference type="EMBL" id="ACV68399.1"/>
    </source>
</evidence>
<reference evidence="10 11" key="2">
    <citation type="journal article" date="2010" name="Stand. Genomic Sci.">
        <title>Complete genome sequence of Desulfohalobium retbaense type strain (HR(100)).</title>
        <authorList>
            <person name="Spring S."/>
            <person name="Nolan M."/>
            <person name="Lapidus A."/>
            <person name="Glavina Del Rio T."/>
            <person name="Copeland A."/>
            <person name="Tice H."/>
            <person name="Cheng J.F."/>
            <person name="Lucas S."/>
            <person name="Land M."/>
            <person name="Chen F."/>
            <person name="Bruce D."/>
            <person name="Goodwin L."/>
            <person name="Pitluck S."/>
            <person name="Ivanova N."/>
            <person name="Mavromatis K."/>
            <person name="Mikhailova N."/>
            <person name="Pati A."/>
            <person name="Chen A."/>
            <person name="Palaniappan K."/>
            <person name="Hauser L."/>
            <person name="Chang Y.J."/>
            <person name="Jeffries C.D."/>
            <person name="Munk C."/>
            <person name="Kiss H."/>
            <person name="Chain P."/>
            <person name="Han C."/>
            <person name="Brettin T."/>
            <person name="Detter J.C."/>
            <person name="Schuler E."/>
            <person name="Goker M."/>
            <person name="Rohde M."/>
            <person name="Bristow J."/>
            <person name="Eisen J.A."/>
            <person name="Markowitz V."/>
            <person name="Hugenholtz P."/>
            <person name="Kyrpides N.C."/>
            <person name="Klenk H.P."/>
        </authorList>
    </citation>
    <scope>NUCLEOTIDE SEQUENCE [LARGE SCALE GENOMIC DNA]</scope>
    <source>
        <strain evidence="10 11">DSM 5692</strain>
    </source>
</reference>
<dbReference type="NCBIfam" id="TIGR00081">
    <property type="entry name" value="purC"/>
    <property type="match status" value="1"/>
</dbReference>
<dbReference type="NCBIfam" id="NF010568">
    <property type="entry name" value="PRK13961.1"/>
    <property type="match status" value="1"/>
</dbReference>
<dbReference type="GO" id="GO:0005737">
    <property type="term" value="C:cytoplasm"/>
    <property type="evidence" value="ECO:0007669"/>
    <property type="project" value="TreeGrafter"/>
</dbReference>
<comment type="catalytic activity">
    <reaction evidence="7 8">
        <text>5-amino-1-(5-phospho-D-ribosyl)imidazole-4-carboxylate + L-aspartate + ATP = (2S)-2-[5-amino-1-(5-phospho-beta-D-ribosyl)imidazole-4-carboxamido]succinate + ADP + phosphate + 2 H(+)</text>
        <dbReference type="Rhea" id="RHEA:22628"/>
        <dbReference type="ChEBI" id="CHEBI:15378"/>
        <dbReference type="ChEBI" id="CHEBI:29991"/>
        <dbReference type="ChEBI" id="CHEBI:30616"/>
        <dbReference type="ChEBI" id="CHEBI:43474"/>
        <dbReference type="ChEBI" id="CHEBI:58443"/>
        <dbReference type="ChEBI" id="CHEBI:77657"/>
        <dbReference type="ChEBI" id="CHEBI:456216"/>
        <dbReference type="EC" id="6.3.2.6"/>
    </reaction>
</comment>
<dbReference type="STRING" id="485915.Dret_1111"/>
<evidence type="ECO:0000313" key="11">
    <source>
        <dbReference type="Proteomes" id="UP000001052"/>
    </source>
</evidence>
<evidence type="ECO:0000256" key="5">
    <source>
        <dbReference type="ARBA" id="ARBA00022755"/>
    </source>
</evidence>
<keyword evidence="5 8" id="KW-0658">Purine biosynthesis</keyword>
<dbReference type="RefSeq" id="WP_015751550.1">
    <property type="nucleotide sequence ID" value="NC_013223.1"/>
</dbReference>
<reference evidence="11" key="1">
    <citation type="submission" date="2009-09" db="EMBL/GenBank/DDBJ databases">
        <title>The complete chromosome of Desulfohalobium retbaense DSM 5692.</title>
        <authorList>
            <consortium name="US DOE Joint Genome Institute (JGI-PGF)"/>
            <person name="Lucas S."/>
            <person name="Copeland A."/>
            <person name="Lapidus A."/>
            <person name="Glavina del Rio T."/>
            <person name="Dalin E."/>
            <person name="Tice H."/>
            <person name="Bruce D."/>
            <person name="Goodwin L."/>
            <person name="Pitluck S."/>
            <person name="Kyrpides N."/>
            <person name="Mavromatis K."/>
            <person name="Ivanova N."/>
            <person name="Mikhailova N."/>
            <person name="Munk A.C."/>
            <person name="Brettin T."/>
            <person name="Detter J.C."/>
            <person name="Han C."/>
            <person name="Tapia R."/>
            <person name="Larimer F."/>
            <person name="Land M."/>
            <person name="Hauser L."/>
            <person name="Markowitz V."/>
            <person name="Cheng J.-F."/>
            <person name="Hugenholtz P."/>
            <person name="Woyke T."/>
            <person name="Wu D."/>
            <person name="Spring S."/>
            <person name="Klenk H.-P."/>
            <person name="Eisen J.A."/>
        </authorList>
    </citation>
    <scope>NUCLEOTIDE SEQUENCE [LARGE SCALE GENOMIC DNA]</scope>
    <source>
        <strain evidence="11">DSM 5692</strain>
    </source>
</reference>
<evidence type="ECO:0000256" key="4">
    <source>
        <dbReference type="ARBA" id="ARBA00022741"/>
    </source>
</evidence>
<protein>
    <recommendedName>
        <fullName evidence="8">Phosphoribosylaminoimidazole-succinocarboxamide synthase</fullName>
        <ecNumber evidence="8">6.3.2.6</ecNumber>
    </recommendedName>
    <alternativeName>
        <fullName evidence="8">SAICAR synthetase</fullName>
    </alternativeName>
</protein>
<dbReference type="GO" id="GO:0006189">
    <property type="term" value="P:'de novo' IMP biosynthetic process"/>
    <property type="evidence" value="ECO:0007669"/>
    <property type="project" value="UniProtKB-UniRule"/>
</dbReference>
<evidence type="ECO:0000256" key="3">
    <source>
        <dbReference type="ARBA" id="ARBA00022598"/>
    </source>
</evidence>